<dbReference type="InterPro" id="IPR003719">
    <property type="entry name" value="Phenazine_PhzF-like"/>
</dbReference>
<evidence type="ECO:0008006" key="4">
    <source>
        <dbReference type="Google" id="ProtNLM"/>
    </source>
</evidence>
<reference evidence="2 3" key="1">
    <citation type="submission" date="2020-06" db="EMBL/GenBank/DDBJ databases">
        <title>The yeast mating-type switching endonuclease HO is a domesticated member of an unorthodox homing genetic element family.</title>
        <authorList>
            <person name="Coughlan A.Y."/>
            <person name="Lombardi L."/>
            <person name="Braun-Galleani S."/>
            <person name="Martos A.R."/>
            <person name="Galeote V."/>
            <person name="Bigey F."/>
            <person name="Dequin S."/>
            <person name="Byrne K.P."/>
            <person name="Wolfe K.H."/>
        </authorList>
    </citation>
    <scope>NUCLEOTIDE SEQUENCE [LARGE SCALE GENOMIC DNA]</scope>
    <source>
        <strain evidence="2 3">CBS2947</strain>
    </source>
</reference>
<proteinExistence type="predicted"/>
<keyword evidence="3" id="KW-1185">Reference proteome</keyword>
<name>A0A7H9HUI7_9SACH</name>
<dbReference type="EMBL" id="CP059271">
    <property type="protein sequence ID" value="QLQ81011.1"/>
    <property type="molecule type" value="Genomic_DNA"/>
</dbReference>
<evidence type="ECO:0000256" key="1">
    <source>
        <dbReference type="PIRSR" id="PIRSR016184-1"/>
    </source>
</evidence>
<evidence type="ECO:0000313" key="2">
    <source>
        <dbReference type="EMBL" id="QLQ81011.1"/>
    </source>
</evidence>
<sequence length="293" mass="31963">MALKLPFLQVDVFTNTPFKGNPVAVINCMNIDESLLSDKQLQAIANWTNLSETTFLFKPTTDGCDYKLRIFTPMCELPFAGHPTIGSCKAFLQFTGQKTAKSLKQECKSGIVNLTISSEGKISFKAPRADIEEIPQDVINEYRKILQIDCVAAPKLLDVGPIWVVYLTSDAESCYNANPDFAQMAIINNKYGHGGIILAGKKPGSSQDYEMRAFVPADGVQEDPVCGSGSIALIRYLQDLHNFTETTEVNITQGGRLTRQGEIFCQIKGNADGAFSYISGGNATIVIEGSINI</sequence>
<dbReference type="OrthoDB" id="75169at2759"/>
<dbReference type="NCBIfam" id="TIGR00654">
    <property type="entry name" value="PhzF_family"/>
    <property type="match status" value="1"/>
</dbReference>
<dbReference type="GO" id="GO:0016853">
    <property type="term" value="F:isomerase activity"/>
    <property type="evidence" value="ECO:0007669"/>
    <property type="project" value="TreeGrafter"/>
</dbReference>
<dbReference type="GO" id="GO:0005737">
    <property type="term" value="C:cytoplasm"/>
    <property type="evidence" value="ECO:0007669"/>
    <property type="project" value="TreeGrafter"/>
</dbReference>
<accession>A0A7H9HUI7</accession>
<dbReference type="AlphaFoldDB" id="A0A7H9HUI7"/>
<dbReference type="Gene3D" id="3.10.310.10">
    <property type="entry name" value="Diaminopimelate Epimerase, Chain A, domain 1"/>
    <property type="match status" value="2"/>
</dbReference>
<dbReference type="Pfam" id="PF02567">
    <property type="entry name" value="PhzC-PhzF"/>
    <property type="match status" value="1"/>
</dbReference>
<gene>
    <name evidence="2" type="ORF">HG537_0E03660</name>
</gene>
<dbReference type="PANTHER" id="PTHR13774:SF32">
    <property type="entry name" value="ANTISENSE-ENHANCING SEQUENCE 1"/>
    <property type="match status" value="1"/>
</dbReference>
<organism evidence="2 3">
    <name type="scientific">Torulaspora globosa</name>
    <dbReference type="NCBI Taxonomy" id="48254"/>
    <lineage>
        <taxon>Eukaryota</taxon>
        <taxon>Fungi</taxon>
        <taxon>Dikarya</taxon>
        <taxon>Ascomycota</taxon>
        <taxon>Saccharomycotina</taxon>
        <taxon>Saccharomycetes</taxon>
        <taxon>Saccharomycetales</taxon>
        <taxon>Saccharomycetaceae</taxon>
        <taxon>Torulaspora</taxon>
    </lineage>
</organism>
<feature type="active site" evidence="1">
    <location>
        <position position="52"/>
    </location>
</feature>
<dbReference type="PIRSF" id="PIRSF016184">
    <property type="entry name" value="PhzC_PhzF"/>
    <property type="match status" value="1"/>
</dbReference>
<dbReference type="SUPFAM" id="SSF54506">
    <property type="entry name" value="Diaminopimelate epimerase-like"/>
    <property type="match status" value="1"/>
</dbReference>
<dbReference type="PANTHER" id="PTHR13774">
    <property type="entry name" value="PHENAZINE BIOSYNTHESIS PROTEIN"/>
    <property type="match status" value="1"/>
</dbReference>
<protein>
    <recommendedName>
        <fullName evidence="4">Diaminopimelate epimerase-like protein</fullName>
    </recommendedName>
</protein>
<dbReference type="Proteomes" id="UP000510647">
    <property type="component" value="Chromosome 5"/>
</dbReference>
<evidence type="ECO:0000313" key="3">
    <source>
        <dbReference type="Proteomes" id="UP000510647"/>
    </source>
</evidence>